<dbReference type="InterPro" id="IPR021858">
    <property type="entry name" value="Fun_TF"/>
</dbReference>
<dbReference type="GO" id="GO:0005506">
    <property type="term" value="F:iron ion binding"/>
    <property type="evidence" value="ECO:0007669"/>
    <property type="project" value="InterPro"/>
</dbReference>
<protein>
    <recommendedName>
        <fullName evidence="4">Aromatic-ring-hydroxylating dioxygenase alpha subunit C-terminal domain-containing protein</fullName>
    </recommendedName>
</protein>
<dbReference type="OrthoDB" id="3509362at2759"/>
<dbReference type="InterPro" id="IPR015879">
    <property type="entry name" value="Ring_hydroxy_dOase_asu_C_dom"/>
</dbReference>
<proteinExistence type="predicted"/>
<dbReference type="GO" id="GO:0000976">
    <property type="term" value="F:transcription cis-regulatory region binding"/>
    <property type="evidence" value="ECO:0007669"/>
    <property type="project" value="TreeGrafter"/>
</dbReference>
<keyword evidence="2" id="KW-0539">Nucleus</keyword>
<evidence type="ECO:0000256" key="1">
    <source>
        <dbReference type="ARBA" id="ARBA00004123"/>
    </source>
</evidence>
<dbReference type="PANTHER" id="PTHR37534:SF47">
    <property type="entry name" value="ZN(2)-C6 FUNGAL-TYPE DOMAIN-CONTAINING PROTEIN"/>
    <property type="match status" value="1"/>
</dbReference>
<dbReference type="EMBL" id="JAOQAZ010000025">
    <property type="protein sequence ID" value="KAJ4252921.1"/>
    <property type="molecule type" value="Genomic_DNA"/>
</dbReference>
<gene>
    <name evidence="5" type="ORF">NW762_010827</name>
</gene>
<evidence type="ECO:0000313" key="6">
    <source>
        <dbReference type="Proteomes" id="UP001152049"/>
    </source>
</evidence>
<dbReference type="GO" id="GO:0003700">
    <property type="term" value="F:DNA-binding transcription factor activity"/>
    <property type="evidence" value="ECO:0007669"/>
    <property type="project" value="TreeGrafter"/>
</dbReference>
<dbReference type="PANTHER" id="PTHR37534">
    <property type="entry name" value="TRANSCRIPTIONAL ACTIVATOR PROTEIN UGA3"/>
    <property type="match status" value="1"/>
</dbReference>
<reference evidence="5" key="1">
    <citation type="submission" date="2022-09" db="EMBL/GenBank/DDBJ databases">
        <title>Fusarium specimens isolated from Avocado Roots.</title>
        <authorList>
            <person name="Stajich J."/>
            <person name="Roper C."/>
            <person name="Heimlech-Rivalta G."/>
        </authorList>
    </citation>
    <scope>NUCLEOTIDE SEQUENCE</scope>
    <source>
        <strain evidence="5">CF00136</strain>
    </source>
</reference>
<dbReference type="Gene3D" id="2.102.10.10">
    <property type="entry name" value="Rieske [2Fe-2S] iron-sulphur domain"/>
    <property type="match status" value="2"/>
</dbReference>
<dbReference type="SUPFAM" id="SSF50022">
    <property type="entry name" value="ISP domain"/>
    <property type="match status" value="1"/>
</dbReference>
<evidence type="ECO:0000259" key="4">
    <source>
        <dbReference type="Pfam" id="PF00848"/>
    </source>
</evidence>
<accession>A0A9W8VAI9</accession>
<evidence type="ECO:0000256" key="3">
    <source>
        <dbReference type="SAM" id="MobiDB-lite"/>
    </source>
</evidence>
<dbReference type="Proteomes" id="UP001152049">
    <property type="component" value="Unassembled WGS sequence"/>
</dbReference>
<name>A0A9W8VAI9_9HYPO</name>
<dbReference type="GO" id="GO:0051537">
    <property type="term" value="F:2 iron, 2 sulfur cluster binding"/>
    <property type="evidence" value="ECO:0007669"/>
    <property type="project" value="InterPro"/>
</dbReference>
<feature type="compositionally biased region" description="Polar residues" evidence="3">
    <location>
        <begin position="406"/>
        <end position="419"/>
    </location>
</feature>
<feature type="region of interest" description="Disordered" evidence="3">
    <location>
        <begin position="397"/>
        <end position="421"/>
    </location>
</feature>
<dbReference type="Gene3D" id="3.90.380.10">
    <property type="entry name" value="Naphthalene 1,2-dioxygenase Alpha Subunit, Chain A, domain 1"/>
    <property type="match status" value="3"/>
</dbReference>
<feature type="domain" description="Aromatic-ring-hydroxylating dioxygenase alpha subunit C-terminal" evidence="4">
    <location>
        <begin position="122"/>
        <end position="279"/>
    </location>
</feature>
<dbReference type="Pfam" id="PF11951">
    <property type="entry name" value="Fungal_trans_2"/>
    <property type="match status" value="1"/>
</dbReference>
<dbReference type="SUPFAM" id="SSF55961">
    <property type="entry name" value="Bet v1-like"/>
    <property type="match status" value="1"/>
</dbReference>
<organism evidence="5 6">
    <name type="scientific">Fusarium torreyae</name>
    <dbReference type="NCBI Taxonomy" id="1237075"/>
    <lineage>
        <taxon>Eukaryota</taxon>
        <taxon>Fungi</taxon>
        <taxon>Dikarya</taxon>
        <taxon>Ascomycota</taxon>
        <taxon>Pezizomycotina</taxon>
        <taxon>Sordariomycetes</taxon>
        <taxon>Hypocreomycetidae</taxon>
        <taxon>Hypocreales</taxon>
        <taxon>Nectriaceae</taxon>
        <taxon>Fusarium</taxon>
    </lineage>
</organism>
<dbReference type="InterPro" id="IPR036922">
    <property type="entry name" value="Rieske_2Fe-2S_sf"/>
</dbReference>
<keyword evidence="6" id="KW-1185">Reference proteome</keyword>
<dbReference type="Pfam" id="PF00848">
    <property type="entry name" value="Ring_hydroxyl_A"/>
    <property type="match status" value="1"/>
</dbReference>
<dbReference type="AlphaFoldDB" id="A0A9W8VAI9"/>
<dbReference type="GO" id="GO:0005634">
    <property type="term" value="C:nucleus"/>
    <property type="evidence" value="ECO:0007669"/>
    <property type="project" value="UniProtKB-SubCell"/>
</dbReference>
<comment type="subcellular location">
    <subcellularLocation>
        <location evidence="1">Nucleus</location>
    </subcellularLocation>
</comment>
<feature type="region of interest" description="Disordered" evidence="3">
    <location>
        <begin position="292"/>
        <end position="325"/>
    </location>
</feature>
<dbReference type="GO" id="GO:0045944">
    <property type="term" value="P:positive regulation of transcription by RNA polymerase II"/>
    <property type="evidence" value="ECO:0007669"/>
    <property type="project" value="TreeGrafter"/>
</dbReference>
<sequence length="928" mass="103600">MTSCQTTLPGSWYTSKAIYGLERRAIFLKSWILLGAVTKWPTAGENYTAQLAEINYTIRRSSDDWKTTKIFDDSGTEIRSHLTPGGLLFMTLSDETVSFEEFFPGLEDKISSVDFTNLPLRRPLKYVGNYNWKAMVDGYQECLHCAYAHPEFSRKYAPTTYKVINNHNYSQHLAGDENQKNDGLFFYLFPNSTLSIYGGGMTSWRVCPLEDPSQSIMEFDYYHTAPCGSEEFEEYYRFTRNVALEDIELCENTQGNLNVGIYTEGILNPKKENGVMYYQGQDARLVRQKDGNATNKNRHARNVPGGSLVPNPLDEHNDVGNDESLDQPQASFIEADDSESMEAVPSPLGQDVVAGNMQTPGSMAEWALNLSFSPSEQAANFDTFFFHLRDNLELSRHSPIPKPSLNGRQSQDPTPTTGSILEDGFLMDFLSGTGNGETSPMDQIHYGPEPIGLAFPGKGESPSLHLPETPFSFSDGSTLLTLYRQPVISDDSPESIAILYNNRTCEVLSIKEDPIGNPWRKVVWPLAQKHPALYHAVAAMTCFNGARSLPQLRVQGAKHLESSVIKLSRGLESNMRLEVALITTLTLSIAQTWYYPRASNGINHINKAKDMLQEALSHGKDPHQLEGGLKLGFLANLWLYMDVLTRITCSSVQNMDLNFMKACTFTPSGASGFQIDPLMGCARTLFPLIGRVADLVHRVRKSPNKLNSPTIVSRALELKIGVEKWAPDESLQAPLTVDSLTPSDSDLVQTANAHKWATLLLLYQAVPELPIRFSFSEAAQRILVYIATIPLTSRAVIFLILPLMIAGCEATDAEDREWVSDRWQSMIMGNSSGIVERCLEVTREVWKRRDGKESRCETCSHLSNGFDRGVLTQNGFDTSCQCSYEGSLNSASFVYQGQIKAGCAENVVKSRYHWLSVMNEWAWEVMLG</sequence>
<dbReference type="CDD" id="cd00680">
    <property type="entry name" value="RHO_alpha_C"/>
    <property type="match status" value="1"/>
</dbReference>
<evidence type="ECO:0000313" key="5">
    <source>
        <dbReference type="EMBL" id="KAJ4252921.1"/>
    </source>
</evidence>
<comment type="caution">
    <text evidence="5">The sequence shown here is derived from an EMBL/GenBank/DDBJ whole genome shotgun (WGS) entry which is preliminary data.</text>
</comment>
<evidence type="ECO:0000256" key="2">
    <source>
        <dbReference type="ARBA" id="ARBA00023242"/>
    </source>
</evidence>